<dbReference type="PANTHER" id="PTHR24559">
    <property type="entry name" value="TRANSPOSON TY3-I GAG-POL POLYPROTEIN"/>
    <property type="match status" value="1"/>
</dbReference>
<dbReference type="AlphaFoldDB" id="A0A8S2IJ38"/>
<dbReference type="PANTHER" id="PTHR24559:SF444">
    <property type="entry name" value="REVERSE TRANSCRIPTASE DOMAIN-CONTAINING PROTEIN"/>
    <property type="match status" value="1"/>
</dbReference>
<proteinExistence type="predicted"/>
<dbReference type="Proteomes" id="UP000682733">
    <property type="component" value="Unassembled WGS sequence"/>
</dbReference>
<dbReference type="InterPro" id="IPR053134">
    <property type="entry name" value="RNA-dir_DNA_polymerase"/>
</dbReference>
<dbReference type="CDD" id="cd00303">
    <property type="entry name" value="retropepsin_like"/>
    <property type="match status" value="1"/>
</dbReference>
<dbReference type="EMBL" id="CAJNOK010005426">
    <property type="protein sequence ID" value="CAF0971956.1"/>
    <property type="molecule type" value="Genomic_DNA"/>
</dbReference>
<protein>
    <recommendedName>
        <fullName evidence="1">C2H2-type domain-containing protein</fullName>
    </recommendedName>
</protein>
<name>A0A8S2IJ38_9BILA</name>
<organism evidence="3 4">
    <name type="scientific">Didymodactylos carnosus</name>
    <dbReference type="NCBI Taxonomy" id="1234261"/>
    <lineage>
        <taxon>Eukaryota</taxon>
        <taxon>Metazoa</taxon>
        <taxon>Spiralia</taxon>
        <taxon>Gnathifera</taxon>
        <taxon>Rotifera</taxon>
        <taxon>Eurotatoria</taxon>
        <taxon>Bdelloidea</taxon>
        <taxon>Philodinida</taxon>
        <taxon>Philodinidae</taxon>
        <taxon>Didymodactylos</taxon>
    </lineage>
</organism>
<gene>
    <name evidence="2" type="ORF">OVA965_LOCUS13149</name>
    <name evidence="3" type="ORF">TMI583_LOCUS13152</name>
</gene>
<evidence type="ECO:0000259" key="1">
    <source>
        <dbReference type="PROSITE" id="PS00028"/>
    </source>
</evidence>
<dbReference type="SUPFAM" id="SSF50630">
    <property type="entry name" value="Acid proteases"/>
    <property type="match status" value="1"/>
</dbReference>
<reference evidence="3" key="1">
    <citation type="submission" date="2021-02" db="EMBL/GenBank/DDBJ databases">
        <authorList>
            <person name="Nowell W R."/>
        </authorList>
    </citation>
    <scope>NUCLEOTIDE SEQUENCE</scope>
</reference>
<sequence>MTSTLHLVSQNLSLQSGRLAAEWYQQHRGPYTSWAAFAAAVITAFSRQKKSIGMQEYGHAKLKLCNQYNPQMTQAEKVMKLIQGLPPDMQAEAHLLQTRQLIQTTDQFVTVVQNLQEAELIRNSVVQGSLPYEQVEPVFCLEPLVAASIHPAHYQQYHSAQRTVHIDSQRRFRPQYQKLFKPAAGSVCDGPDPKQKQQNPSSPIIIKTSVNGKIMEAMVDTGSVVSIIHVDVYNSLSRKPQIRKKLNVHQTANDSELKTIGIVRLQVKVNHRMTFVDAEVSPHLCTGLILERNWTRNNNIDILESRRCIQISYGYKRHDKTFLKFEERDDIQFPVYILQTVILRPHEEKFIQVKVAIPSTETVIFSPSSAIIINKQMLLPNALLKVSNKTSTISAINLSDYNRVLQEGCQIGVVSYPTPVSMCVPLVPKQLRQQQHHNEKHMIHECRVCLVEFDAKAQVFNHLHKGRHYKSPNNVEIKSKPIPSSLFEQVEKLADHIVNKEKKQKIIDVLRKHIKIFDTSEATTIKTVVTHTIDIELGQRPRQQKWRRYSPEQNKLIKETVETQLENKQIRPSQSPWSSPVVLTKKKDGSPRFCIDYRQLNEVTRKDCYPLPNIQETLNVSLMAELDKSSSSADVGEYVEHRKVPVLGLCEGMFHDQEGNLCGMVLRYDQDSGHLVPYPTENKRHHGLQIEQVWPSVSHLLAVYINDNDPTDITIFTSSTSRIGPDRFLTTLHSIVRKRQIRDTTLPRTTLPRIQKTTLPRRLVYWKNN</sequence>
<comment type="caution">
    <text evidence="3">The sequence shown here is derived from an EMBL/GenBank/DDBJ whole genome shotgun (WGS) entry which is preliminary data.</text>
</comment>
<evidence type="ECO:0000313" key="4">
    <source>
        <dbReference type="Proteomes" id="UP000682733"/>
    </source>
</evidence>
<dbReference type="PROSITE" id="PS00028">
    <property type="entry name" value="ZINC_FINGER_C2H2_1"/>
    <property type="match status" value="1"/>
</dbReference>
<dbReference type="InterPro" id="IPR013087">
    <property type="entry name" value="Znf_C2H2_type"/>
</dbReference>
<dbReference type="Proteomes" id="UP000677228">
    <property type="component" value="Unassembled WGS sequence"/>
</dbReference>
<dbReference type="EMBL" id="CAJOBA010005432">
    <property type="protein sequence ID" value="CAF3743331.1"/>
    <property type="molecule type" value="Genomic_DNA"/>
</dbReference>
<feature type="domain" description="C2H2-type" evidence="1">
    <location>
        <begin position="446"/>
        <end position="468"/>
    </location>
</feature>
<accession>A0A8S2IJ38</accession>
<evidence type="ECO:0000313" key="3">
    <source>
        <dbReference type="EMBL" id="CAF3743331.1"/>
    </source>
</evidence>
<dbReference type="Gene3D" id="3.10.10.10">
    <property type="entry name" value="HIV Type 1 Reverse Transcriptase, subunit A, domain 1"/>
    <property type="match status" value="1"/>
</dbReference>
<dbReference type="Gene3D" id="2.40.70.10">
    <property type="entry name" value="Acid Proteases"/>
    <property type="match status" value="1"/>
</dbReference>
<dbReference type="SUPFAM" id="SSF56672">
    <property type="entry name" value="DNA/RNA polymerases"/>
    <property type="match status" value="1"/>
</dbReference>
<evidence type="ECO:0000313" key="2">
    <source>
        <dbReference type="EMBL" id="CAF0971956.1"/>
    </source>
</evidence>
<dbReference type="InterPro" id="IPR021109">
    <property type="entry name" value="Peptidase_aspartic_dom_sf"/>
</dbReference>
<dbReference type="InterPro" id="IPR043502">
    <property type="entry name" value="DNA/RNA_pol_sf"/>
</dbReference>